<keyword evidence="3" id="KW-1185">Reference proteome</keyword>
<dbReference type="AlphaFoldDB" id="A0A0C2RTY4"/>
<dbReference type="RefSeq" id="WP_235420924.1">
    <property type="nucleotide sequence ID" value="NZ_JXRP01000018.1"/>
</dbReference>
<comment type="caution">
    <text evidence="2">The sequence shown here is derived from an EMBL/GenBank/DDBJ whole genome shotgun (WGS) entry which is preliminary data.</text>
</comment>
<proteinExistence type="predicted"/>
<evidence type="ECO:0000313" key="2">
    <source>
        <dbReference type="EMBL" id="KIL45209.1"/>
    </source>
</evidence>
<keyword evidence="1" id="KW-0175">Coiled coil</keyword>
<dbReference type="STRING" id="889306.KP78_27530"/>
<gene>
    <name evidence="2" type="ORF">KP78_27530</name>
</gene>
<dbReference type="EMBL" id="JXRP01000018">
    <property type="protein sequence ID" value="KIL45209.1"/>
    <property type="molecule type" value="Genomic_DNA"/>
</dbReference>
<name>A0A0C2RTY4_9BACL</name>
<feature type="coiled-coil region" evidence="1">
    <location>
        <begin position="43"/>
        <end position="90"/>
    </location>
</feature>
<dbReference type="Proteomes" id="UP000031938">
    <property type="component" value="Unassembled WGS sequence"/>
</dbReference>
<organism evidence="2 3">
    <name type="scientific">Jeotgalibacillus soli</name>
    <dbReference type="NCBI Taxonomy" id="889306"/>
    <lineage>
        <taxon>Bacteria</taxon>
        <taxon>Bacillati</taxon>
        <taxon>Bacillota</taxon>
        <taxon>Bacilli</taxon>
        <taxon>Bacillales</taxon>
        <taxon>Caryophanaceae</taxon>
        <taxon>Jeotgalibacillus</taxon>
    </lineage>
</organism>
<protein>
    <submittedName>
        <fullName evidence="2">Uncharacterized protein</fullName>
    </submittedName>
</protein>
<evidence type="ECO:0000256" key="1">
    <source>
        <dbReference type="SAM" id="Coils"/>
    </source>
</evidence>
<accession>A0A0C2RTY4</accession>
<reference evidence="2 3" key="1">
    <citation type="submission" date="2015-01" db="EMBL/GenBank/DDBJ databases">
        <title>Genome sequencing of Jeotgalibacillus soli.</title>
        <authorList>
            <person name="Goh K.M."/>
            <person name="Chan K.-G."/>
            <person name="Yaakop A.S."/>
            <person name="Ee R."/>
            <person name="Gan H.M."/>
            <person name="Chan C.S."/>
        </authorList>
    </citation>
    <scope>NUCLEOTIDE SEQUENCE [LARGE SCALE GENOMIC DNA]</scope>
    <source>
        <strain evidence="2 3">P9</strain>
    </source>
</reference>
<dbReference type="PATRIC" id="fig|889306.3.peg.2765"/>
<evidence type="ECO:0000313" key="3">
    <source>
        <dbReference type="Proteomes" id="UP000031938"/>
    </source>
</evidence>
<sequence>MENHNHTEMSWKHDNLISQLHNSVDNVTAAVGQALSHPTEQLIQHALTMIDRAENALTNALQNIQHQEPIHQLEEQLNLNKKELERLYTH</sequence>